<reference evidence="5 6" key="1">
    <citation type="submission" date="2017-10" db="EMBL/GenBank/DDBJ databases">
        <title>Development of genomic resources for the powdery mildew, Erysiphe pulchra.</title>
        <authorList>
            <person name="Wadl P.A."/>
            <person name="Mack B.M."/>
            <person name="Moore G."/>
            <person name="Beltz S.B."/>
        </authorList>
    </citation>
    <scope>NUCLEOTIDE SEQUENCE [LARGE SCALE GENOMIC DNA]</scope>
    <source>
        <strain evidence="5">Cflorida</strain>
    </source>
</reference>
<keyword evidence="6" id="KW-1185">Reference proteome</keyword>
<dbReference type="OrthoDB" id="5569911at2759"/>
<dbReference type="AlphaFoldDB" id="A0A2S4PL99"/>
<dbReference type="Pfam" id="PF25078">
    <property type="entry name" value="DUF7801"/>
    <property type="match status" value="1"/>
</dbReference>
<feature type="compositionally biased region" description="Polar residues" evidence="2">
    <location>
        <begin position="16"/>
        <end position="27"/>
    </location>
</feature>
<comment type="caution">
    <text evidence="5">The sequence shown here is derived from an EMBL/GenBank/DDBJ whole genome shotgun (WGS) entry which is preliminary data.</text>
</comment>
<sequence length="756" mass="86617">MISGTPTKSHAPLSRPNPSINSGPSYDSKQDTHVIELSKNANASLDQGNYFPALADERLKDLQEPSANVALKGYRNDIMSEIRGEKLWSVESKGASRENLLMINSIDPIQTLILVETALYDSRDFDILSPEEVEEMKVKCDTITKRIEQIRKDLMIQSKYSDATVTVAKLYSSKSSYDLIPEDFASEKEDQARQNEQEYRESERRCEELAINLFRLEKELMITQGRLLRHTARILHMNYEETQSSTKGFETTDAIALEGSGEESYGVGMASKAQAGTISRIEQKLEALNDRVMKILKKVNLNAAPKYDLPRSSNENSDSLEMVETHLEYLEQSVKSIEHEQEKLSDQYSKIRSQNENLVEEKEILQRQIQQQRDLNSHSSSPKEIQFSKKTDELAKITVTQAKNLNDIDNLREQVSSLSEKLAIAKQKEILQDQLVNEKSSDFLREADERTRLAEEKIYMAQEKARKVDETSRVALIEVKNRDQRISRLEEQLQSSKDDYVSAYTELETKTTILEAQIKSLRDELTSVASAKARLDIIIKENEIKLDDKTREINEAQMDIARLQTEVTIAKAELDSAYGSRAQRAAQMALNPISQKEIDRLTSINNLQISEINVLKEKLAEIQAGNDEIIEELRNELTETIEEYEKMTRASIEWEKERENLEETIDSLREAKENIEAQFNDEKVQWFGVRSSDAEILSPNSTSTAVLKNEFKKMIRDIRAENAKVLKAEQSERRRLEEELRGFRRSQLNTNSLNVL</sequence>
<dbReference type="EMBL" id="PEDP01002223">
    <property type="protein sequence ID" value="POS82816.1"/>
    <property type="molecule type" value="Genomic_DNA"/>
</dbReference>
<protein>
    <submittedName>
        <fullName evidence="5">Uncharacterized protein</fullName>
    </submittedName>
</protein>
<feature type="region of interest" description="Disordered" evidence="2">
    <location>
        <begin position="1"/>
        <end position="30"/>
    </location>
</feature>
<evidence type="ECO:0000259" key="3">
    <source>
        <dbReference type="Pfam" id="PF15456"/>
    </source>
</evidence>
<name>A0A2S4PL99_9PEZI</name>
<evidence type="ECO:0000259" key="4">
    <source>
        <dbReference type="Pfam" id="PF25078"/>
    </source>
</evidence>
<keyword evidence="1" id="KW-0175">Coiled coil</keyword>
<dbReference type="STRING" id="225359.A0A2S4PL99"/>
<evidence type="ECO:0000313" key="6">
    <source>
        <dbReference type="Proteomes" id="UP000237438"/>
    </source>
</evidence>
<feature type="coiled-coil region" evidence="1">
    <location>
        <begin position="719"/>
        <end position="746"/>
    </location>
</feature>
<proteinExistence type="predicted"/>
<evidence type="ECO:0000256" key="1">
    <source>
        <dbReference type="SAM" id="Coils"/>
    </source>
</evidence>
<accession>A0A2S4PL99</accession>
<dbReference type="Pfam" id="PF15456">
    <property type="entry name" value="Uds1"/>
    <property type="match status" value="1"/>
</dbReference>
<feature type="domain" description="Up-regulated during septation protein 1" evidence="3">
    <location>
        <begin position="113"/>
        <end position="237"/>
    </location>
</feature>
<evidence type="ECO:0000313" key="5">
    <source>
        <dbReference type="EMBL" id="POS82816.1"/>
    </source>
</evidence>
<dbReference type="Proteomes" id="UP000237438">
    <property type="component" value="Unassembled WGS sequence"/>
</dbReference>
<feature type="coiled-coil region" evidence="1">
    <location>
        <begin position="612"/>
        <end position="685"/>
    </location>
</feature>
<evidence type="ECO:0000256" key="2">
    <source>
        <dbReference type="SAM" id="MobiDB-lite"/>
    </source>
</evidence>
<gene>
    <name evidence="5" type="ORF">EPUL_005372</name>
</gene>
<dbReference type="InterPro" id="IPR056703">
    <property type="entry name" value="DUF7801"/>
</dbReference>
<feature type="domain" description="DUF7801" evidence="4">
    <location>
        <begin position="541"/>
        <end position="688"/>
    </location>
</feature>
<dbReference type="InterPro" id="IPR029191">
    <property type="entry name" value="Uds1"/>
</dbReference>
<feature type="coiled-coil region" evidence="1">
    <location>
        <begin position="479"/>
        <end position="573"/>
    </location>
</feature>
<feature type="coiled-coil region" evidence="1">
    <location>
        <begin position="185"/>
        <end position="219"/>
    </location>
</feature>
<organism evidence="5 6">
    <name type="scientific">Erysiphe pulchra</name>
    <dbReference type="NCBI Taxonomy" id="225359"/>
    <lineage>
        <taxon>Eukaryota</taxon>
        <taxon>Fungi</taxon>
        <taxon>Dikarya</taxon>
        <taxon>Ascomycota</taxon>
        <taxon>Pezizomycotina</taxon>
        <taxon>Leotiomycetes</taxon>
        <taxon>Erysiphales</taxon>
        <taxon>Erysiphaceae</taxon>
        <taxon>Erysiphe</taxon>
    </lineage>
</organism>
<feature type="region of interest" description="Disordered" evidence="2">
    <location>
        <begin position="369"/>
        <end position="388"/>
    </location>
</feature>